<evidence type="ECO:0008006" key="5">
    <source>
        <dbReference type="Google" id="ProtNLM"/>
    </source>
</evidence>
<dbReference type="Pfam" id="PF04303">
    <property type="entry name" value="PrpF"/>
    <property type="match status" value="1"/>
</dbReference>
<comment type="caution">
    <text evidence="3">The sequence shown here is derived from an EMBL/GenBank/DDBJ whole genome shotgun (WGS) entry which is preliminary data.</text>
</comment>
<dbReference type="EMBL" id="VITF01000001">
    <property type="protein sequence ID" value="TWA74029.1"/>
    <property type="molecule type" value="Genomic_DNA"/>
</dbReference>
<gene>
    <name evidence="3" type="ORF">FBZ82_10142</name>
</gene>
<dbReference type="SUPFAM" id="SSF54506">
    <property type="entry name" value="Diaminopimelate epimerase-like"/>
    <property type="match status" value="2"/>
</dbReference>
<evidence type="ECO:0000256" key="2">
    <source>
        <dbReference type="ARBA" id="ARBA00023235"/>
    </source>
</evidence>
<dbReference type="PANTHER" id="PTHR43709:SF3">
    <property type="entry name" value="ISOMERASE YBHH-RELATED"/>
    <property type="match status" value="1"/>
</dbReference>
<proteinExistence type="inferred from homology"/>
<dbReference type="AlphaFoldDB" id="A0A560BNC8"/>
<dbReference type="GO" id="GO:0016853">
    <property type="term" value="F:isomerase activity"/>
    <property type="evidence" value="ECO:0007669"/>
    <property type="project" value="UniProtKB-KW"/>
</dbReference>
<name>A0A560BNC8_AZOBR</name>
<evidence type="ECO:0000313" key="3">
    <source>
        <dbReference type="EMBL" id="TWA74029.1"/>
    </source>
</evidence>
<sequence>MNHLTSRQIGIPCVMMRGGTSRGPFFLASDLPASPAERDALLLSVMGAGNELGIDGIGGGNPLTSKVAIVGPATLAGADVDYLFAQVRVQEGVVDTSPNCGNMLAAVAPFAIEAGLVPATDGVTVVRIHNVNTGKLIEARVQTPAGRVTYEGEAVIDGVPGTAAPIHLAFLDAAGANTGRLLPTGAPVDRIGGIDGIGGIEVSCIDAAIPVMLVRAADLGKTGHEPMDSYRLDRVFMARLEALRVEAGRRMGFPNAAGMVIPKPVLLAPPTRGGTLAVRYFMPHDCHRAMAITGAVATATACTIPGTVASALAGRMALPGDVTFEHPAGRLTVRLDPGAGQSTPTASILRTSRRLFEGTVFARPSDPPRAAMAA</sequence>
<dbReference type="Gene3D" id="3.10.310.10">
    <property type="entry name" value="Diaminopimelate Epimerase, Chain A, domain 1"/>
    <property type="match status" value="2"/>
</dbReference>
<evidence type="ECO:0000313" key="4">
    <source>
        <dbReference type="Proteomes" id="UP000316083"/>
    </source>
</evidence>
<accession>A0A560BNC8</accession>
<protein>
    <recommendedName>
        <fullName evidence="5">4-oxalomesaconate tautomerase</fullName>
    </recommendedName>
</protein>
<evidence type="ECO:0000256" key="1">
    <source>
        <dbReference type="ARBA" id="ARBA00007673"/>
    </source>
</evidence>
<keyword evidence="2" id="KW-0413">Isomerase</keyword>
<dbReference type="NCBIfam" id="NF033377">
    <property type="entry name" value="OMA_tautomer"/>
    <property type="match status" value="1"/>
</dbReference>
<organism evidence="3 4">
    <name type="scientific">Azospirillum brasilense</name>
    <dbReference type="NCBI Taxonomy" id="192"/>
    <lineage>
        <taxon>Bacteria</taxon>
        <taxon>Pseudomonadati</taxon>
        <taxon>Pseudomonadota</taxon>
        <taxon>Alphaproteobacteria</taxon>
        <taxon>Rhodospirillales</taxon>
        <taxon>Azospirillaceae</taxon>
        <taxon>Azospirillum</taxon>
    </lineage>
</organism>
<reference evidence="3 4" key="1">
    <citation type="submission" date="2019-06" db="EMBL/GenBank/DDBJ databases">
        <title>Genomic Encyclopedia of Type Strains, Phase IV (KMG-V): Genome sequencing to study the core and pangenomes of soil and plant-associated prokaryotes.</title>
        <authorList>
            <person name="Whitman W."/>
        </authorList>
    </citation>
    <scope>NUCLEOTIDE SEQUENCE [LARGE SCALE GENOMIC DNA]</scope>
    <source>
        <strain evidence="3 4">BR 11796</strain>
    </source>
</reference>
<comment type="similarity">
    <text evidence="1">Belongs to the PrpF family.</text>
</comment>
<dbReference type="Proteomes" id="UP000316083">
    <property type="component" value="Unassembled WGS sequence"/>
</dbReference>
<dbReference type="InterPro" id="IPR047687">
    <property type="entry name" value="OMA_tautomer-like"/>
</dbReference>
<dbReference type="PANTHER" id="PTHR43709">
    <property type="entry name" value="ACONITATE ISOMERASE-RELATED"/>
    <property type="match status" value="1"/>
</dbReference>
<dbReference type="RefSeq" id="WP_145671646.1">
    <property type="nucleotide sequence ID" value="NZ_VITF01000001.1"/>
</dbReference>
<dbReference type="InterPro" id="IPR007400">
    <property type="entry name" value="PrpF-like"/>
</dbReference>